<proteinExistence type="predicted"/>
<dbReference type="HOGENOM" id="CLU_009583_40_0_9"/>
<name>G8TT69_SULAD</name>
<dbReference type="Pfam" id="PF00534">
    <property type="entry name" value="Glycos_transf_1"/>
    <property type="match status" value="1"/>
</dbReference>
<dbReference type="CDD" id="cd03801">
    <property type="entry name" value="GT4_PimA-like"/>
    <property type="match status" value="1"/>
</dbReference>
<evidence type="ECO:0000313" key="4">
    <source>
        <dbReference type="Proteomes" id="UP000005439"/>
    </source>
</evidence>
<keyword evidence="4" id="KW-1185">Reference proteome</keyword>
<dbReference type="GO" id="GO:0016757">
    <property type="term" value="F:glycosyltransferase activity"/>
    <property type="evidence" value="ECO:0007669"/>
    <property type="project" value="InterPro"/>
</dbReference>
<dbReference type="EMBL" id="CP003179">
    <property type="protein sequence ID" value="AEW06769.1"/>
    <property type="molecule type" value="Genomic_DNA"/>
</dbReference>
<dbReference type="PANTHER" id="PTHR46401:SF2">
    <property type="entry name" value="GLYCOSYLTRANSFERASE WBBK-RELATED"/>
    <property type="match status" value="1"/>
</dbReference>
<gene>
    <name evidence="3" type="ordered locus">Sulac_3323</name>
</gene>
<dbReference type="STRING" id="679936.Sulac_3323"/>
<dbReference type="PANTHER" id="PTHR46401">
    <property type="entry name" value="GLYCOSYLTRANSFERASE WBBK-RELATED"/>
    <property type="match status" value="1"/>
</dbReference>
<dbReference type="PATRIC" id="fig|679936.5.peg.3439"/>
<accession>G8TT69</accession>
<organism evidence="3 4">
    <name type="scientific">Sulfobacillus acidophilus (strain ATCC 700253 / DSM 10332 / NAL)</name>
    <dbReference type="NCBI Taxonomy" id="679936"/>
    <lineage>
        <taxon>Bacteria</taxon>
        <taxon>Bacillati</taxon>
        <taxon>Bacillota</taxon>
        <taxon>Clostridia</taxon>
        <taxon>Eubacteriales</taxon>
        <taxon>Clostridiales Family XVII. Incertae Sedis</taxon>
        <taxon>Sulfobacillus</taxon>
    </lineage>
</organism>
<protein>
    <submittedName>
        <fullName evidence="3">Glycosyl transferase group 1</fullName>
    </submittedName>
</protein>
<dbReference type="GO" id="GO:0009103">
    <property type="term" value="P:lipopolysaccharide biosynthetic process"/>
    <property type="evidence" value="ECO:0007669"/>
    <property type="project" value="TreeGrafter"/>
</dbReference>
<reference evidence="3 4" key="2">
    <citation type="journal article" date="2012" name="Stand. Genomic Sci.">
        <title>Complete genome sequence of the moderately thermophilic mineral-sulfide-oxidizing firmicute Sulfobacillus acidophilus type strain (NAL(T)).</title>
        <authorList>
            <person name="Anderson I."/>
            <person name="Chertkov O."/>
            <person name="Chen A."/>
            <person name="Saunders E."/>
            <person name="Lapidus A."/>
            <person name="Nolan M."/>
            <person name="Lucas S."/>
            <person name="Hammon N."/>
            <person name="Deshpande S."/>
            <person name="Cheng J.F."/>
            <person name="Han C."/>
            <person name="Tapia R."/>
            <person name="Goodwin L.A."/>
            <person name="Pitluck S."/>
            <person name="Liolios K."/>
            <person name="Pagani I."/>
            <person name="Ivanova N."/>
            <person name="Mikhailova N."/>
            <person name="Pati A."/>
            <person name="Palaniappan K."/>
            <person name="Land M."/>
            <person name="Pan C."/>
            <person name="Rohde M."/>
            <person name="Pukall R."/>
            <person name="Goker M."/>
            <person name="Detter J.C."/>
            <person name="Woyke T."/>
            <person name="Bristow J."/>
            <person name="Eisen J.A."/>
            <person name="Markowitz V."/>
            <person name="Hugenholtz P."/>
            <person name="Kyrpides N.C."/>
            <person name="Klenk H.P."/>
            <person name="Mavromatis K."/>
        </authorList>
    </citation>
    <scope>NUCLEOTIDE SEQUENCE [LARGE SCALE GENOMIC DNA]</scope>
    <source>
        <strain evidence="4">ATCC 700253 / DSM 10332 / NAL</strain>
    </source>
</reference>
<evidence type="ECO:0000259" key="2">
    <source>
        <dbReference type="Pfam" id="PF00534"/>
    </source>
</evidence>
<dbReference type="InterPro" id="IPR001296">
    <property type="entry name" value="Glyco_trans_1"/>
</dbReference>
<dbReference type="AlphaFoldDB" id="G8TT69"/>
<evidence type="ECO:0000256" key="1">
    <source>
        <dbReference type="ARBA" id="ARBA00022679"/>
    </source>
</evidence>
<evidence type="ECO:0000313" key="3">
    <source>
        <dbReference type="EMBL" id="AEW06769.1"/>
    </source>
</evidence>
<dbReference type="KEGG" id="sap:Sulac_3323"/>
<dbReference type="Proteomes" id="UP000005439">
    <property type="component" value="Chromosome"/>
</dbReference>
<dbReference type="Gene3D" id="3.40.50.2000">
    <property type="entry name" value="Glycogen Phosphorylase B"/>
    <property type="match status" value="2"/>
</dbReference>
<feature type="domain" description="Glycosyl transferase family 1" evidence="2">
    <location>
        <begin position="188"/>
        <end position="334"/>
    </location>
</feature>
<reference evidence="4" key="1">
    <citation type="submission" date="2011-12" db="EMBL/GenBank/DDBJ databases">
        <title>The complete genome of chromosome of Sulfobacillus acidophilus DSM 10332.</title>
        <authorList>
            <person name="Lucas S."/>
            <person name="Han J."/>
            <person name="Lapidus A."/>
            <person name="Bruce D."/>
            <person name="Goodwin L."/>
            <person name="Pitluck S."/>
            <person name="Peters L."/>
            <person name="Kyrpides N."/>
            <person name="Mavromatis K."/>
            <person name="Ivanova N."/>
            <person name="Mikhailova N."/>
            <person name="Chertkov O."/>
            <person name="Saunders E."/>
            <person name="Detter J.C."/>
            <person name="Tapia R."/>
            <person name="Han C."/>
            <person name="Land M."/>
            <person name="Hauser L."/>
            <person name="Markowitz V."/>
            <person name="Cheng J.-F."/>
            <person name="Hugenholtz P."/>
            <person name="Woyke T."/>
            <person name="Wu D."/>
            <person name="Pukall R."/>
            <person name="Gehrich-Schroeter G."/>
            <person name="Schneider S."/>
            <person name="Klenk H.-P."/>
            <person name="Eisen J.A."/>
        </authorList>
    </citation>
    <scope>NUCLEOTIDE SEQUENCE [LARGE SCALE GENOMIC DNA]</scope>
    <source>
        <strain evidence="4">ATCC 700253 / DSM 10332 / NAL</strain>
    </source>
</reference>
<dbReference type="SUPFAM" id="SSF53756">
    <property type="entry name" value="UDP-Glycosyltransferase/glycogen phosphorylase"/>
    <property type="match status" value="1"/>
</dbReference>
<keyword evidence="1 3" id="KW-0808">Transferase</keyword>
<sequence length="362" mass="41781">MWAYGRHINRTVENLGRAFQEQGFELFPLSLEVPRYRKLWVMLATLQYDHGRVRAYSSVDPRTYRRLKMPREWEHWQNKPVMMFGDGVILSQAPHFLYRDLDYQTVWDYRKAGIPTYMYDHFPDRLLRRLIAHQQRVFDSARVIFTMSEWIRQRMIAHGGVPADRVVTVGAGANVGAPYRENPYTEANAERGRFVFVGRDFRRKGGDLLLEAWRRVAPQYPKARLVIVGPEAGEPIPGIEWRGPAPAEVIQAELRQATAFVMPSLWEPFGVAFLEAMRFGVPCVGMNRMAMPEFIHPGETGQLLQTENPNELAAILIHLLENPGEVFRMSQRAFQMSQNFSWSRVAAKMQTEIARRLGDGTS</sequence>